<dbReference type="InterPro" id="IPR007325">
    <property type="entry name" value="KFase/CYL"/>
</dbReference>
<dbReference type="Gene3D" id="3.50.30.50">
    <property type="entry name" value="Putative cyclase"/>
    <property type="match status" value="1"/>
</dbReference>
<dbReference type="Proteomes" id="UP001652740">
    <property type="component" value="Unplaced"/>
</dbReference>
<keyword evidence="2" id="KW-0732">Signal</keyword>
<accession>A0A6J1WUI0</accession>
<dbReference type="GO" id="GO:0019441">
    <property type="term" value="P:L-tryptophan catabolic process to kynurenine"/>
    <property type="evidence" value="ECO:0007669"/>
    <property type="project" value="InterPro"/>
</dbReference>
<evidence type="ECO:0000313" key="3">
    <source>
        <dbReference type="Proteomes" id="UP001652740"/>
    </source>
</evidence>
<gene>
    <name evidence="4" type="primary">LOC113518761</name>
</gene>
<dbReference type="SUPFAM" id="SSF102198">
    <property type="entry name" value="Putative cyclase"/>
    <property type="match status" value="1"/>
</dbReference>
<dbReference type="GeneID" id="113518761"/>
<dbReference type="OrthoDB" id="7108654at2759"/>
<dbReference type="KEGG" id="gmw:113518761"/>
<dbReference type="InterPro" id="IPR037175">
    <property type="entry name" value="KFase_sf"/>
</dbReference>
<dbReference type="Pfam" id="PF04199">
    <property type="entry name" value="Cyclase"/>
    <property type="match status" value="1"/>
</dbReference>
<dbReference type="PANTHER" id="PTHR31118">
    <property type="entry name" value="CYCLASE-LIKE PROTEIN 2"/>
    <property type="match status" value="1"/>
</dbReference>
<dbReference type="GO" id="GO:0004061">
    <property type="term" value="F:arylformamidase activity"/>
    <property type="evidence" value="ECO:0007669"/>
    <property type="project" value="InterPro"/>
</dbReference>
<feature type="chain" id="PRO_5026787463" evidence="2">
    <location>
        <begin position="21"/>
        <end position="268"/>
    </location>
</feature>
<name>A0A6J1WUI0_GALME</name>
<dbReference type="AlphaFoldDB" id="A0A6J1WUI0"/>
<reference evidence="4" key="1">
    <citation type="submission" date="2025-08" db="UniProtKB">
        <authorList>
            <consortium name="RefSeq"/>
        </authorList>
    </citation>
    <scope>IDENTIFICATION</scope>
    <source>
        <tissue evidence="4">Whole larvae</tissue>
    </source>
</reference>
<dbReference type="PANTHER" id="PTHR31118:SF12">
    <property type="entry name" value="CYCLASE-LIKE PROTEIN 2"/>
    <property type="match status" value="1"/>
</dbReference>
<proteinExistence type="inferred from homology"/>
<organism evidence="3 4">
    <name type="scientific">Galleria mellonella</name>
    <name type="common">Greater wax moth</name>
    <dbReference type="NCBI Taxonomy" id="7137"/>
    <lineage>
        <taxon>Eukaryota</taxon>
        <taxon>Metazoa</taxon>
        <taxon>Ecdysozoa</taxon>
        <taxon>Arthropoda</taxon>
        <taxon>Hexapoda</taxon>
        <taxon>Insecta</taxon>
        <taxon>Pterygota</taxon>
        <taxon>Neoptera</taxon>
        <taxon>Endopterygota</taxon>
        <taxon>Lepidoptera</taxon>
        <taxon>Glossata</taxon>
        <taxon>Ditrysia</taxon>
        <taxon>Pyraloidea</taxon>
        <taxon>Pyralidae</taxon>
        <taxon>Galleriinae</taxon>
        <taxon>Galleria</taxon>
    </lineage>
</organism>
<comment type="similarity">
    <text evidence="1">Belongs to the Cyclase 1 superfamily.</text>
</comment>
<dbReference type="InParanoid" id="A0A6J1WUI0"/>
<evidence type="ECO:0000256" key="2">
    <source>
        <dbReference type="SAM" id="SignalP"/>
    </source>
</evidence>
<evidence type="ECO:0000256" key="1">
    <source>
        <dbReference type="ARBA" id="ARBA00007865"/>
    </source>
</evidence>
<keyword evidence="3" id="KW-1185">Reference proteome</keyword>
<protein>
    <submittedName>
        <fullName evidence="4">Isatin hydrolase-like</fullName>
    </submittedName>
</protein>
<feature type="signal peptide" evidence="2">
    <location>
        <begin position="1"/>
        <end position="20"/>
    </location>
</feature>
<dbReference type="RefSeq" id="XP_026759541.1">
    <property type="nucleotide sequence ID" value="XM_026903740.3"/>
</dbReference>
<evidence type="ECO:0000313" key="4">
    <source>
        <dbReference type="RefSeq" id="XP_026759541.1"/>
    </source>
</evidence>
<sequence>MAASNVVFVLLICFIINSFAKRDSLYDFLFNGDYEFIDLTHPFDNQTVYWPNAQVFRFTKQIGDYDATGSWYAANDFTAGEHGGTHIDAPYHFAKTGLHVGELPLTKLIAALIIIDISSIVNDDPKFVLYKTHLDHLLYYEDKPSLLIFKFGWSKYFNDTKKYLGQNDNDNTLNFPGLSEEVVEWIISANKKVVGIGVDVASVDPGSSTNFPVHKILSTKGLYGIENVNLSRQIPETGCTALALPMKIALGTGAPLRLVAICSKQEPK</sequence>